<dbReference type="SUPFAM" id="SSF55399">
    <property type="entry name" value="Subtilisin inhibitor"/>
    <property type="match status" value="1"/>
</dbReference>
<protein>
    <submittedName>
        <fullName evidence="9">Subtilisin inhibitor-like</fullName>
    </submittedName>
</protein>
<gene>
    <name evidence="9" type="ORF">EV383_0544</name>
</gene>
<dbReference type="Pfam" id="PF00720">
    <property type="entry name" value="SSI"/>
    <property type="match status" value="1"/>
</dbReference>
<comment type="caution">
    <text evidence="9">The sequence shown here is derived from an EMBL/GenBank/DDBJ whole genome shotgun (WGS) entry which is preliminary data.</text>
</comment>
<comment type="subcellular location">
    <subcellularLocation>
        <location evidence="1">Secreted</location>
    </subcellularLocation>
</comment>
<dbReference type="EMBL" id="SHKL01000001">
    <property type="protein sequence ID" value="RZT83726.1"/>
    <property type="molecule type" value="Genomic_DNA"/>
</dbReference>
<dbReference type="AlphaFoldDB" id="A0A4Q7UQB1"/>
<keyword evidence="5" id="KW-0722">Serine protease inhibitor</keyword>
<dbReference type="GO" id="GO:0004867">
    <property type="term" value="F:serine-type endopeptidase inhibitor activity"/>
    <property type="evidence" value="ECO:0007669"/>
    <property type="project" value="UniProtKB-KW"/>
</dbReference>
<feature type="chain" id="PRO_5021030701" evidence="7">
    <location>
        <begin position="25"/>
        <end position="135"/>
    </location>
</feature>
<dbReference type="Proteomes" id="UP000291591">
    <property type="component" value="Unassembled WGS sequence"/>
</dbReference>
<evidence type="ECO:0000256" key="4">
    <source>
        <dbReference type="ARBA" id="ARBA00022690"/>
    </source>
</evidence>
<evidence type="ECO:0000256" key="7">
    <source>
        <dbReference type="SAM" id="SignalP"/>
    </source>
</evidence>
<comment type="similarity">
    <text evidence="2">Belongs to the protease inhibitor I16 (SSI) family.</text>
</comment>
<name>A0A4Q7UQB1_PSEST</name>
<feature type="domain" description="Subtilisin inhibitor" evidence="8">
    <location>
        <begin position="42"/>
        <end position="110"/>
    </location>
</feature>
<keyword evidence="10" id="KW-1185">Reference proteome</keyword>
<reference evidence="9 10" key="1">
    <citation type="submission" date="2019-02" db="EMBL/GenBank/DDBJ databases">
        <title>Sequencing the genomes of 1000 actinobacteria strains.</title>
        <authorList>
            <person name="Klenk H.-P."/>
        </authorList>
    </citation>
    <scope>NUCLEOTIDE SEQUENCE [LARGE SCALE GENOMIC DNA]</scope>
    <source>
        <strain evidence="9 10">DSM 45779</strain>
    </source>
</reference>
<evidence type="ECO:0000256" key="5">
    <source>
        <dbReference type="ARBA" id="ARBA00022900"/>
    </source>
</evidence>
<evidence type="ECO:0000256" key="1">
    <source>
        <dbReference type="ARBA" id="ARBA00004613"/>
    </source>
</evidence>
<evidence type="ECO:0000313" key="9">
    <source>
        <dbReference type="EMBL" id="RZT83726.1"/>
    </source>
</evidence>
<evidence type="ECO:0000259" key="8">
    <source>
        <dbReference type="Pfam" id="PF00720"/>
    </source>
</evidence>
<keyword evidence="3" id="KW-0964">Secreted</keyword>
<dbReference type="Gene3D" id="3.30.350.10">
    <property type="entry name" value="Subtilisin inhibitor-like"/>
    <property type="match status" value="1"/>
</dbReference>
<organism evidence="9 10">
    <name type="scientific">Pseudonocardia sediminis</name>
    <dbReference type="NCBI Taxonomy" id="1397368"/>
    <lineage>
        <taxon>Bacteria</taxon>
        <taxon>Bacillati</taxon>
        <taxon>Actinomycetota</taxon>
        <taxon>Actinomycetes</taxon>
        <taxon>Pseudonocardiales</taxon>
        <taxon>Pseudonocardiaceae</taxon>
        <taxon>Pseudonocardia</taxon>
    </lineage>
</organism>
<dbReference type="InterPro" id="IPR023549">
    <property type="entry name" value="Subtilisin_inhibitor"/>
</dbReference>
<proteinExistence type="inferred from homology"/>
<evidence type="ECO:0000313" key="10">
    <source>
        <dbReference type="Proteomes" id="UP000291591"/>
    </source>
</evidence>
<dbReference type="InterPro" id="IPR036819">
    <property type="entry name" value="Subtilisin_inhibitor-like_sf"/>
</dbReference>
<dbReference type="GO" id="GO:0005576">
    <property type="term" value="C:extracellular region"/>
    <property type="evidence" value="ECO:0007669"/>
    <property type="project" value="UniProtKB-SubCell"/>
</dbReference>
<evidence type="ECO:0000256" key="3">
    <source>
        <dbReference type="ARBA" id="ARBA00022525"/>
    </source>
</evidence>
<keyword evidence="6" id="KW-1015">Disulfide bond</keyword>
<evidence type="ECO:0000256" key="2">
    <source>
        <dbReference type="ARBA" id="ARBA00010472"/>
    </source>
</evidence>
<keyword evidence="4" id="KW-0646">Protease inhibitor</keyword>
<feature type="signal peptide" evidence="7">
    <location>
        <begin position="1"/>
        <end position="24"/>
    </location>
</feature>
<sequence length="135" mass="13781">MVALLALVGLVAGLLTYLVPLAFAATSAAGGTRLQVVVAGSGTQDGTVTLDCADDDATDRAACDRLDEMARTGGASAFEPVPADAMCTMQFGGPETAEITGTWDGRPVDASFTRSGGCEIERWEALEPVLPTVAS</sequence>
<evidence type="ECO:0000256" key="6">
    <source>
        <dbReference type="ARBA" id="ARBA00023157"/>
    </source>
</evidence>
<keyword evidence="7" id="KW-0732">Signal</keyword>
<accession>A0A4Q7UQB1</accession>